<feature type="transmembrane region" description="Helical" evidence="8">
    <location>
        <begin position="75"/>
        <end position="98"/>
    </location>
</feature>
<evidence type="ECO:0000256" key="5">
    <source>
        <dbReference type="ARBA" id="ARBA00022692"/>
    </source>
</evidence>
<keyword evidence="7 8" id="KW-0472">Membrane</keyword>
<evidence type="ECO:0000256" key="6">
    <source>
        <dbReference type="ARBA" id="ARBA00022989"/>
    </source>
</evidence>
<feature type="transmembrane region" description="Helical" evidence="8">
    <location>
        <begin position="192"/>
        <end position="211"/>
    </location>
</feature>
<feature type="transmembrane region" description="Helical" evidence="8">
    <location>
        <begin position="414"/>
        <end position="437"/>
    </location>
</feature>
<comment type="subcellular location">
    <subcellularLocation>
        <location evidence="1">Cell membrane</location>
        <topology evidence="1">Multi-pass membrane protein</topology>
    </subcellularLocation>
</comment>
<accession>A0A858Z6C5</accession>
<dbReference type="InterPro" id="IPR050549">
    <property type="entry name" value="MFS_Trehalose_Transporter"/>
</dbReference>
<dbReference type="InterPro" id="IPR005829">
    <property type="entry name" value="Sugar_transporter_CS"/>
</dbReference>
<evidence type="ECO:0000313" key="10">
    <source>
        <dbReference type="EMBL" id="QJX15790.1"/>
    </source>
</evidence>
<dbReference type="FunFam" id="1.20.1250.20:FF:000218">
    <property type="entry name" value="facilitated trehalose transporter Tret1"/>
    <property type="match status" value="1"/>
</dbReference>
<feature type="transmembrane region" description="Helical" evidence="8">
    <location>
        <begin position="340"/>
        <end position="361"/>
    </location>
</feature>
<feature type="transmembrane region" description="Helical" evidence="8">
    <location>
        <begin position="31"/>
        <end position="55"/>
    </location>
</feature>
<protein>
    <submittedName>
        <fullName evidence="10">Major facilitator superfamily protein</fullName>
    </submittedName>
</protein>
<reference evidence="10" key="1">
    <citation type="submission" date="2019-09" db="EMBL/GenBank/DDBJ databases">
        <title>MFS transporters aid in co-option of insect defense compounds from plants.</title>
        <authorList>
            <person name="Yang Z.-L."/>
            <person name="Nour-Eldin H.H."/>
            <person name="Haenniger S."/>
            <person name="Reichelt M."/>
            <person name="Crocoll C."/>
            <person name="Vogel H."/>
            <person name="Beran F."/>
        </authorList>
    </citation>
    <scope>NUCLEOTIDE SEQUENCE</scope>
</reference>
<feature type="transmembrane region" description="Helical" evidence="8">
    <location>
        <begin position="275"/>
        <end position="300"/>
    </location>
</feature>
<dbReference type="Pfam" id="PF00083">
    <property type="entry name" value="Sugar_tr"/>
    <property type="match status" value="1"/>
</dbReference>
<feature type="transmembrane region" description="Helical" evidence="8">
    <location>
        <begin position="373"/>
        <end position="394"/>
    </location>
</feature>
<dbReference type="GO" id="GO:0022857">
    <property type="term" value="F:transmembrane transporter activity"/>
    <property type="evidence" value="ECO:0007669"/>
    <property type="project" value="InterPro"/>
</dbReference>
<evidence type="ECO:0000259" key="9">
    <source>
        <dbReference type="PROSITE" id="PS50850"/>
    </source>
</evidence>
<evidence type="ECO:0000256" key="3">
    <source>
        <dbReference type="ARBA" id="ARBA00022475"/>
    </source>
</evidence>
<feature type="transmembrane region" description="Helical" evidence="8">
    <location>
        <begin position="133"/>
        <end position="154"/>
    </location>
</feature>
<feature type="transmembrane region" description="Helical" evidence="8">
    <location>
        <begin position="312"/>
        <end position="333"/>
    </location>
</feature>
<dbReference type="InterPro" id="IPR036259">
    <property type="entry name" value="MFS_trans_sf"/>
</dbReference>
<gene>
    <name evidence="10" type="primary">MFS8</name>
</gene>
<feature type="transmembrane region" description="Helical" evidence="8">
    <location>
        <begin position="166"/>
        <end position="186"/>
    </location>
</feature>
<evidence type="ECO:0000256" key="7">
    <source>
        <dbReference type="ARBA" id="ARBA00023136"/>
    </source>
</evidence>
<dbReference type="EMBL" id="MN433080">
    <property type="protein sequence ID" value="QJX15790.1"/>
    <property type="molecule type" value="mRNA"/>
</dbReference>
<sequence length="478" mass="52701">MSVEIAVTMDPKLTPKLRERRKSPVIKHDTLFLYSSVVTAELLFVPMGASMVWTSPVIGKLVSNDTEINPIGRQISILEVSMLTGIPELTNIIGLLFVTKLADVIGRKRYLLLAGAVMLISGIGLAFSNKIAYMILARCAFGFPGVPSVIPVYIAEICEDLNRGKFGCYSGIFHQIGNLFGFVIGPILSVKYYTLVITAPALIFIILFLTMPESPVYLLKHGNEEECKVSLKRLRSNKTDQEIDMDLEKLKKQLENEPKGKVTDLFKKREHIIGLLLGFLPVLIKYCSGVTVLFMYLAPFFDSAETSLSGDLVAIIVAVFKISLFTVASFVVENFGRRKLILISSCGTALPLCALGVFFYLKHIESPALQQLQWLPLTGLLITVSFFGLGLGPIPNYLVIDFFPADLRTVSSSIVNASGSVAAFALASLFPIVTGQFGTEWCVWWFSVNCVAGAILIYLFLPETKGKSLDEIQKMLER</sequence>
<feature type="domain" description="Major facilitator superfamily (MFS) profile" evidence="9">
    <location>
        <begin position="34"/>
        <end position="465"/>
    </location>
</feature>
<keyword evidence="2" id="KW-0813">Transport</keyword>
<organism evidence="10">
    <name type="scientific">Phyllotreta armoraciae</name>
    <dbReference type="NCBI Taxonomy" id="1553667"/>
    <lineage>
        <taxon>Eukaryota</taxon>
        <taxon>Metazoa</taxon>
        <taxon>Ecdysozoa</taxon>
        <taxon>Arthropoda</taxon>
        <taxon>Hexapoda</taxon>
        <taxon>Insecta</taxon>
        <taxon>Pterygota</taxon>
        <taxon>Neoptera</taxon>
        <taxon>Endopterygota</taxon>
        <taxon>Coleoptera</taxon>
        <taxon>Polyphaga</taxon>
        <taxon>Cucujiformia</taxon>
        <taxon>Chrysomeloidea</taxon>
        <taxon>Chrysomelidae</taxon>
        <taxon>Galerucinae</taxon>
        <taxon>Alticini</taxon>
        <taxon>Phyllotreta</taxon>
    </lineage>
</organism>
<feature type="transmembrane region" description="Helical" evidence="8">
    <location>
        <begin position="443"/>
        <end position="461"/>
    </location>
</feature>
<evidence type="ECO:0000256" key="2">
    <source>
        <dbReference type="ARBA" id="ARBA00022448"/>
    </source>
</evidence>
<name>A0A858Z6C5_9CUCU</name>
<dbReference type="SUPFAM" id="SSF103473">
    <property type="entry name" value="MFS general substrate transporter"/>
    <property type="match status" value="1"/>
</dbReference>
<keyword evidence="3" id="KW-1003">Cell membrane</keyword>
<keyword evidence="5 8" id="KW-0812">Transmembrane</keyword>
<evidence type="ECO:0000256" key="1">
    <source>
        <dbReference type="ARBA" id="ARBA00004651"/>
    </source>
</evidence>
<evidence type="ECO:0000256" key="4">
    <source>
        <dbReference type="ARBA" id="ARBA00022597"/>
    </source>
</evidence>
<dbReference type="PANTHER" id="PTHR48021">
    <property type="match status" value="1"/>
</dbReference>
<proteinExistence type="evidence at transcript level"/>
<feature type="transmembrane region" description="Helical" evidence="8">
    <location>
        <begin position="110"/>
        <end position="127"/>
    </location>
</feature>
<dbReference type="InterPro" id="IPR005828">
    <property type="entry name" value="MFS_sugar_transport-like"/>
</dbReference>
<keyword evidence="4" id="KW-0762">Sugar transport</keyword>
<evidence type="ECO:0000256" key="8">
    <source>
        <dbReference type="SAM" id="Phobius"/>
    </source>
</evidence>
<dbReference type="GO" id="GO:0005886">
    <property type="term" value="C:plasma membrane"/>
    <property type="evidence" value="ECO:0007669"/>
    <property type="project" value="UniProtKB-SubCell"/>
</dbReference>
<dbReference type="AlphaFoldDB" id="A0A858Z6C5"/>
<dbReference type="InterPro" id="IPR020846">
    <property type="entry name" value="MFS_dom"/>
</dbReference>
<dbReference type="Gene3D" id="1.20.1250.20">
    <property type="entry name" value="MFS general substrate transporter like domains"/>
    <property type="match status" value="1"/>
</dbReference>
<dbReference type="PANTHER" id="PTHR48021:SF47">
    <property type="entry name" value="GH17672P"/>
    <property type="match status" value="1"/>
</dbReference>
<keyword evidence="6 8" id="KW-1133">Transmembrane helix</keyword>
<dbReference type="PROSITE" id="PS00216">
    <property type="entry name" value="SUGAR_TRANSPORT_1"/>
    <property type="match status" value="1"/>
</dbReference>
<dbReference type="PROSITE" id="PS50850">
    <property type="entry name" value="MFS"/>
    <property type="match status" value="1"/>
</dbReference>